<sequence>KDPELADEVPADTNYGILDYPFRLIRYVLGKMFSIDSSLILNKGYFVTRPGTRGIFQAYRGSPNSHVCRSTRGCIYVQYPLHVAELLTIPLHFGQRLRPA</sequence>
<dbReference type="AlphaFoldDB" id="X1JZ19"/>
<feature type="non-terminal residue" evidence="1">
    <location>
        <position position="1"/>
    </location>
</feature>
<dbReference type="EMBL" id="BARU01043934">
    <property type="protein sequence ID" value="GAH86645.1"/>
    <property type="molecule type" value="Genomic_DNA"/>
</dbReference>
<evidence type="ECO:0000313" key="1">
    <source>
        <dbReference type="EMBL" id="GAH86645.1"/>
    </source>
</evidence>
<name>X1JZ19_9ZZZZ</name>
<gene>
    <name evidence="1" type="ORF">S03H2_67171</name>
</gene>
<organism evidence="1">
    <name type="scientific">marine sediment metagenome</name>
    <dbReference type="NCBI Taxonomy" id="412755"/>
    <lineage>
        <taxon>unclassified sequences</taxon>
        <taxon>metagenomes</taxon>
        <taxon>ecological metagenomes</taxon>
    </lineage>
</organism>
<comment type="caution">
    <text evidence="1">The sequence shown here is derived from an EMBL/GenBank/DDBJ whole genome shotgun (WGS) entry which is preliminary data.</text>
</comment>
<reference evidence="1" key="1">
    <citation type="journal article" date="2014" name="Front. Microbiol.">
        <title>High frequency of phylogenetically diverse reductive dehalogenase-homologous genes in deep subseafloor sedimentary metagenomes.</title>
        <authorList>
            <person name="Kawai M."/>
            <person name="Futagami T."/>
            <person name="Toyoda A."/>
            <person name="Takaki Y."/>
            <person name="Nishi S."/>
            <person name="Hori S."/>
            <person name="Arai W."/>
            <person name="Tsubouchi T."/>
            <person name="Morono Y."/>
            <person name="Uchiyama I."/>
            <person name="Ito T."/>
            <person name="Fujiyama A."/>
            <person name="Inagaki F."/>
            <person name="Takami H."/>
        </authorList>
    </citation>
    <scope>NUCLEOTIDE SEQUENCE</scope>
    <source>
        <strain evidence="1">Expedition CK06-06</strain>
    </source>
</reference>
<proteinExistence type="predicted"/>
<protein>
    <submittedName>
        <fullName evidence="1">Uncharacterized protein</fullName>
    </submittedName>
</protein>
<accession>X1JZ19</accession>